<feature type="non-terminal residue" evidence="1">
    <location>
        <position position="372"/>
    </location>
</feature>
<accession>A0ABN9VP34</accession>
<keyword evidence="2" id="KW-1185">Reference proteome</keyword>
<gene>
    <name evidence="1" type="ORF">PCOR1329_LOCUS59868</name>
</gene>
<comment type="caution">
    <text evidence="1">The sequence shown here is derived from an EMBL/GenBank/DDBJ whole genome shotgun (WGS) entry which is preliminary data.</text>
</comment>
<organism evidence="1 2">
    <name type="scientific">Prorocentrum cordatum</name>
    <dbReference type="NCBI Taxonomy" id="2364126"/>
    <lineage>
        <taxon>Eukaryota</taxon>
        <taxon>Sar</taxon>
        <taxon>Alveolata</taxon>
        <taxon>Dinophyceae</taxon>
        <taxon>Prorocentrales</taxon>
        <taxon>Prorocentraceae</taxon>
        <taxon>Prorocentrum</taxon>
    </lineage>
</organism>
<evidence type="ECO:0000313" key="1">
    <source>
        <dbReference type="EMBL" id="CAK0875137.1"/>
    </source>
</evidence>
<reference evidence="1" key="1">
    <citation type="submission" date="2023-10" db="EMBL/GenBank/DDBJ databases">
        <authorList>
            <person name="Chen Y."/>
            <person name="Shah S."/>
            <person name="Dougan E. K."/>
            <person name="Thang M."/>
            <person name="Chan C."/>
        </authorList>
    </citation>
    <scope>NUCLEOTIDE SEQUENCE [LARGE SCALE GENOMIC DNA]</scope>
</reference>
<evidence type="ECO:0008006" key="3">
    <source>
        <dbReference type="Google" id="ProtNLM"/>
    </source>
</evidence>
<dbReference type="EMBL" id="CAUYUJ010017478">
    <property type="protein sequence ID" value="CAK0875137.1"/>
    <property type="molecule type" value="Genomic_DNA"/>
</dbReference>
<dbReference type="Proteomes" id="UP001189429">
    <property type="component" value="Unassembled WGS sequence"/>
</dbReference>
<sequence>MSISIVIITIASLATGIFFGSRARAAHARPAMAQALERLREALRACEGGLVSSGSADNASCDSFVERGPCFRAWRRLRPAARRSLPPAAASAFAGSEPAELGCIGRSLRFGRLLWCLASGVHAAPEHPPVARVLELFAGSGGGSTLLLAHGLQAARGPEGRRAGAARARWLLTFEEDWRNVAAACAVLGARGLRAQGAHAAAPGALGQLARLLSAGGEGESAATWIVHGRPVLRSSASEVGGNASAGPLRDLCSAAAGIDLAVLDPNHALQEEWPVTEAVCSPRYVALHNVNLPLHAGWVRERLLASGEWAEVLAGAHDSAWDPPGHPAARRAWSLLARIPSDLEGDVDDHCRYCQHHSSATESTPSSSFVQ</sequence>
<proteinExistence type="predicted"/>
<name>A0ABN9VP34_9DINO</name>
<protein>
    <recommendedName>
        <fullName evidence="3">Type II protein arginine methyltransferase</fullName>
    </recommendedName>
</protein>
<evidence type="ECO:0000313" key="2">
    <source>
        <dbReference type="Proteomes" id="UP001189429"/>
    </source>
</evidence>